<comment type="similarity">
    <text evidence="2 6">Belongs to the zinc-containing alcohol dehydrogenase family.</text>
</comment>
<evidence type="ECO:0000256" key="1">
    <source>
        <dbReference type="ARBA" id="ARBA00001947"/>
    </source>
</evidence>
<dbReference type="InterPro" id="IPR002328">
    <property type="entry name" value="ADH_Zn_CS"/>
</dbReference>
<dbReference type="Pfam" id="PF00107">
    <property type="entry name" value="ADH_zinc_N"/>
    <property type="match status" value="1"/>
</dbReference>
<dbReference type="EMBL" id="BAAFGZ010000064">
    <property type="protein sequence ID" value="GAB0134010.1"/>
    <property type="molecule type" value="Genomic_DNA"/>
</dbReference>
<keyword evidence="3 6" id="KW-0479">Metal-binding</keyword>
<dbReference type="InterPro" id="IPR020843">
    <property type="entry name" value="ER"/>
</dbReference>
<organism evidence="8 9">
    <name type="scientific">Epichloe bromicola</name>
    <dbReference type="NCBI Taxonomy" id="79588"/>
    <lineage>
        <taxon>Eukaryota</taxon>
        <taxon>Fungi</taxon>
        <taxon>Dikarya</taxon>
        <taxon>Ascomycota</taxon>
        <taxon>Pezizomycotina</taxon>
        <taxon>Sordariomycetes</taxon>
        <taxon>Hypocreomycetidae</taxon>
        <taxon>Hypocreales</taxon>
        <taxon>Clavicipitaceae</taxon>
        <taxon>Epichloe</taxon>
    </lineage>
</organism>
<dbReference type="SUPFAM" id="SSF51735">
    <property type="entry name" value="NAD(P)-binding Rossmann-fold domains"/>
    <property type="match status" value="1"/>
</dbReference>
<keyword evidence="4 6" id="KW-0862">Zinc</keyword>
<evidence type="ECO:0000256" key="5">
    <source>
        <dbReference type="ARBA" id="ARBA00023002"/>
    </source>
</evidence>
<reference evidence="9" key="1">
    <citation type="submission" date="2024-06" db="EMBL/GenBank/DDBJ databases">
        <title>Draft Genome Sequences of Epichloe bromicola Strains Isolated from Elymus ciliaris.</title>
        <authorList>
            <consortium name="Epichloe bromicola genome sequencing consortium"/>
            <person name="Miura A."/>
            <person name="Imano S."/>
            <person name="Ashida A."/>
            <person name="Sato I."/>
            <person name="Chiba S."/>
            <person name="Tanaka A."/>
            <person name="Camagna M."/>
            <person name="Takemoto D."/>
        </authorList>
    </citation>
    <scope>NUCLEOTIDE SEQUENCE [LARGE SCALE GENOMIC DNA]</scope>
    <source>
        <strain evidence="9">DP</strain>
    </source>
</reference>
<accession>A0ABQ0CKP5</accession>
<dbReference type="PROSITE" id="PS00059">
    <property type="entry name" value="ADH_ZINC"/>
    <property type="match status" value="1"/>
</dbReference>
<dbReference type="Proteomes" id="UP001562357">
    <property type="component" value="Unassembled WGS sequence"/>
</dbReference>
<evidence type="ECO:0000313" key="9">
    <source>
        <dbReference type="Proteomes" id="UP001562357"/>
    </source>
</evidence>
<dbReference type="InterPro" id="IPR013154">
    <property type="entry name" value="ADH-like_N"/>
</dbReference>
<dbReference type="CDD" id="cd08278">
    <property type="entry name" value="benzyl_alcohol_DH"/>
    <property type="match status" value="1"/>
</dbReference>
<dbReference type="InterPro" id="IPR013149">
    <property type="entry name" value="ADH-like_C"/>
</dbReference>
<dbReference type="InterPro" id="IPR011032">
    <property type="entry name" value="GroES-like_sf"/>
</dbReference>
<dbReference type="PANTHER" id="PTHR43350">
    <property type="entry name" value="NAD-DEPENDENT ALCOHOL DEHYDROGENASE"/>
    <property type="match status" value="1"/>
</dbReference>
<dbReference type="SMART" id="SM00829">
    <property type="entry name" value="PKS_ER"/>
    <property type="match status" value="1"/>
</dbReference>
<dbReference type="PANTHER" id="PTHR43350:SF11">
    <property type="entry name" value="ENOYL REDUCTASE (ER) DOMAIN-CONTAINING PROTEIN"/>
    <property type="match status" value="1"/>
</dbReference>
<proteinExistence type="inferred from homology"/>
<feature type="domain" description="Enoyl reductase (ER)" evidence="7">
    <location>
        <begin position="81"/>
        <end position="436"/>
    </location>
</feature>
<dbReference type="Gene3D" id="3.90.180.10">
    <property type="entry name" value="Medium-chain alcohol dehydrogenases, catalytic domain"/>
    <property type="match status" value="1"/>
</dbReference>
<keyword evidence="5" id="KW-0560">Oxidoreductase</keyword>
<dbReference type="InterPro" id="IPR036291">
    <property type="entry name" value="NAD(P)-bd_dom_sf"/>
</dbReference>
<dbReference type="Gene3D" id="3.40.50.720">
    <property type="entry name" value="NAD(P)-binding Rossmann-like Domain"/>
    <property type="match status" value="1"/>
</dbReference>
<protein>
    <recommendedName>
        <fullName evidence="7">Enoyl reductase (ER) domain-containing protein</fullName>
    </recommendedName>
</protein>
<gene>
    <name evidence="8" type="primary">g2397</name>
    <name evidence="8" type="ORF">EsDP_00002397</name>
</gene>
<evidence type="ECO:0000256" key="6">
    <source>
        <dbReference type="RuleBase" id="RU361277"/>
    </source>
</evidence>
<evidence type="ECO:0000256" key="4">
    <source>
        <dbReference type="ARBA" id="ARBA00022833"/>
    </source>
</evidence>
<comment type="cofactor">
    <cofactor evidence="1 6">
        <name>Zn(2+)</name>
        <dbReference type="ChEBI" id="CHEBI:29105"/>
    </cofactor>
</comment>
<comment type="caution">
    <text evidence="8">The sequence shown here is derived from an EMBL/GenBank/DDBJ whole genome shotgun (WGS) entry which is preliminary data.</text>
</comment>
<evidence type="ECO:0000313" key="8">
    <source>
        <dbReference type="EMBL" id="GAB0134010.1"/>
    </source>
</evidence>
<keyword evidence="9" id="KW-1185">Reference proteome</keyword>
<evidence type="ECO:0000259" key="7">
    <source>
        <dbReference type="SMART" id="SM00829"/>
    </source>
</evidence>
<evidence type="ECO:0000256" key="3">
    <source>
        <dbReference type="ARBA" id="ARBA00022723"/>
    </source>
</evidence>
<name>A0ABQ0CKP5_9HYPO</name>
<sequence length="440" mass="46670">MYGLYEQVRFPSIRAKCKSHFFPLNRLSSRPVLILTAPSAILHTTPSLYNAYNLGKAPPPPAADPAIMITSTALVLNEINGPFSFETIRLDPLRPTEALVEIHASGVCHTDLSCAEGTLPAETPAVLGHEGGGVVKEVGSEVKHVAPGDKVLLSFSHCQTCAQCKDGHPAYCYSFVPLNFRGKRPDGSSVMHQHEEKGGKPLHSGFFGQSSFSRYAVVSAPCFVKVPDDTDLALLAPLGCGLQTGAGVVLNTLDVQAGKTVAVFGAGSVGMSAIMAAKIRGAGTIIAVDLQQSRLDLASELGATHTLLGKDADLVSKIKEMAPPNGVDYAVDCSGVPAVVENMIECLGSRGHAASVGAPPPGEKAGIDVFSHLIHGKRFSGCCEGDSIPSKIIPYLMEEYAKGNYPVDRLVTFYDFQDFQKAIDDTKRGVALKAVLVWKQ</sequence>
<evidence type="ECO:0000256" key="2">
    <source>
        <dbReference type="ARBA" id="ARBA00008072"/>
    </source>
</evidence>
<dbReference type="SUPFAM" id="SSF50129">
    <property type="entry name" value="GroES-like"/>
    <property type="match status" value="1"/>
</dbReference>
<dbReference type="Pfam" id="PF08240">
    <property type="entry name" value="ADH_N"/>
    <property type="match status" value="1"/>
</dbReference>